<evidence type="ECO:0000256" key="9">
    <source>
        <dbReference type="ARBA" id="ARBA00023136"/>
    </source>
</evidence>
<dbReference type="GO" id="GO:0005886">
    <property type="term" value="C:plasma membrane"/>
    <property type="evidence" value="ECO:0007669"/>
    <property type="project" value="UniProtKB-SubCell"/>
</dbReference>
<dbReference type="Proteomes" id="UP001142489">
    <property type="component" value="Unassembled WGS sequence"/>
</dbReference>
<evidence type="ECO:0000313" key="12">
    <source>
        <dbReference type="EMBL" id="KAJ7324988.1"/>
    </source>
</evidence>
<gene>
    <name evidence="12" type="ORF">JRQ81_018008</name>
</gene>
<dbReference type="GO" id="GO:0005198">
    <property type="term" value="F:structural molecule activity"/>
    <property type="evidence" value="ECO:0007669"/>
    <property type="project" value="InterPro"/>
</dbReference>
<dbReference type="InterPro" id="IPR004031">
    <property type="entry name" value="PMP22/EMP/MP20/Claudin"/>
</dbReference>
<dbReference type="InterPro" id="IPR003928">
    <property type="entry name" value="Claudin18"/>
</dbReference>
<evidence type="ECO:0000256" key="4">
    <source>
        <dbReference type="ARBA" id="ARBA00022427"/>
    </source>
</evidence>
<feature type="transmembrane region" description="Helical" evidence="10">
    <location>
        <begin position="235"/>
        <end position="256"/>
    </location>
</feature>
<dbReference type="PROSITE" id="PS01346">
    <property type="entry name" value="CLAUDIN"/>
    <property type="match status" value="2"/>
</dbReference>
<accession>A0A9Q1B0H3</accession>
<evidence type="ECO:0008006" key="14">
    <source>
        <dbReference type="Google" id="ProtNLM"/>
    </source>
</evidence>
<feature type="chain" id="PRO_5040405251" description="Claudin" evidence="11">
    <location>
        <begin position="24"/>
        <end position="312"/>
    </location>
</feature>
<evidence type="ECO:0000256" key="2">
    <source>
        <dbReference type="ARBA" id="ARBA00004651"/>
    </source>
</evidence>
<feature type="transmembrane region" description="Helical" evidence="10">
    <location>
        <begin position="66"/>
        <end position="92"/>
    </location>
</feature>
<keyword evidence="9 10" id="KW-0472">Membrane</keyword>
<evidence type="ECO:0000256" key="6">
    <source>
        <dbReference type="ARBA" id="ARBA00022692"/>
    </source>
</evidence>
<evidence type="ECO:0000256" key="1">
    <source>
        <dbReference type="ARBA" id="ARBA00004435"/>
    </source>
</evidence>
<comment type="similarity">
    <text evidence="3">Belongs to the claudin family.</text>
</comment>
<dbReference type="GO" id="GO:0005923">
    <property type="term" value="C:bicellular tight junction"/>
    <property type="evidence" value="ECO:0007669"/>
    <property type="project" value="UniProtKB-SubCell"/>
</dbReference>
<evidence type="ECO:0000256" key="8">
    <source>
        <dbReference type="ARBA" id="ARBA00022989"/>
    </source>
</evidence>
<keyword evidence="4" id="KW-0796">Tight junction</keyword>
<feature type="transmembrane region" description="Helical" evidence="10">
    <location>
        <begin position="187"/>
        <end position="214"/>
    </location>
</feature>
<dbReference type="OrthoDB" id="8795554at2759"/>
<keyword evidence="13" id="KW-1185">Reference proteome</keyword>
<evidence type="ECO:0000256" key="3">
    <source>
        <dbReference type="ARBA" id="ARBA00008295"/>
    </source>
</evidence>
<proteinExistence type="inferred from homology"/>
<evidence type="ECO:0000256" key="5">
    <source>
        <dbReference type="ARBA" id="ARBA00022475"/>
    </source>
</evidence>
<evidence type="ECO:0000256" key="10">
    <source>
        <dbReference type="SAM" id="Phobius"/>
    </source>
</evidence>
<feature type="transmembrane region" description="Helical" evidence="10">
    <location>
        <begin position="147"/>
        <end position="167"/>
    </location>
</feature>
<dbReference type="PRINTS" id="PR01448">
    <property type="entry name" value="CLAUDIN18"/>
</dbReference>
<evidence type="ECO:0000256" key="11">
    <source>
        <dbReference type="SAM" id="SignalP"/>
    </source>
</evidence>
<keyword evidence="8 10" id="KW-1133">Transmembrane helix</keyword>
<dbReference type="PRINTS" id="PR01077">
    <property type="entry name" value="CLAUDIN"/>
</dbReference>
<name>A0A9Q1B0H3_9SAUR</name>
<keyword evidence="5" id="KW-1003">Cell membrane</keyword>
<dbReference type="Pfam" id="PF00822">
    <property type="entry name" value="PMP22_Claudin"/>
    <property type="match status" value="1"/>
</dbReference>
<dbReference type="PANTHER" id="PTHR12002">
    <property type="entry name" value="CLAUDIN"/>
    <property type="match status" value="1"/>
</dbReference>
<keyword evidence="6 10" id="KW-0812">Transmembrane</keyword>
<organism evidence="12 13">
    <name type="scientific">Phrynocephalus forsythii</name>
    <dbReference type="NCBI Taxonomy" id="171643"/>
    <lineage>
        <taxon>Eukaryota</taxon>
        <taxon>Metazoa</taxon>
        <taxon>Chordata</taxon>
        <taxon>Craniata</taxon>
        <taxon>Vertebrata</taxon>
        <taxon>Euteleostomi</taxon>
        <taxon>Lepidosauria</taxon>
        <taxon>Squamata</taxon>
        <taxon>Bifurcata</taxon>
        <taxon>Unidentata</taxon>
        <taxon>Episquamata</taxon>
        <taxon>Toxicofera</taxon>
        <taxon>Iguania</taxon>
        <taxon>Acrodonta</taxon>
        <taxon>Agamidae</taxon>
        <taxon>Agaminae</taxon>
        <taxon>Phrynocephalus</taxon>
    </lineage>
</organism>
<comment type="caution">
    <text evidence="12">The sequence shown here is derived from an EMBL/GenBank/DDBJ whole genome shotgun (WGS) entry which is preliminary data.</text>
</comment>
<dbReference type="Gene3D" id="1.20.140.150">
    <property type="match status" value="2"/>
</dbReference>
<sequence>MSVTMCQSMGFVVSLLGVAGTIASTCMDQWSTQDLYNNPVTAVFNYQGLWRTCVRESSGFTECRSYFTILGLPVMGFLVSSLGLTGCIAATAMDAWSTQDLYDNPVTAVFQYQGLWRSCVSQSSGLTECRPYLTILGLPAMFQAVRALMIVGIVLGVLGILVALFSLKCLRMGNMEDSAKGKMTLTAGIMCIVGGLCAICGVSVFANMLVTNFWMSTAGMYQQGMMQTITTRYTFGAALFVGWVAGGLAMVGGVLLCIACRGLVPEETHYKAVSYKSAGYRSGTGYEPKKTAIIDANTVKSDEGRRSKYDYV</sequence>
<feature type="signal peptide" evidence="11">
    <location>
        <begin position="1"/>
        <end position="23"/>
    </location>
</feature>
<evidence type="ECO:0000256" key="7">
    <source>
        <dbReference type="ARBA" id="ARBA00022949"/>
    </source>
</evidence>
<dbReference type="InterPro" id="IPR006187">
    <property type="entry name" value="Claudin"/>
</dbReference>
<keyword evidence="11" id="KW-0732">Signal</keyword>
<dbReference type="EMBL" id="JAPFRF010000008">
    <property type="protein sequence ID" value="KAJ7324988.1"/>
    <property type="molecule type" value="Genomic_DNA"/>
</dbReference>
<protein>
    <recommendedName>
        <fullName evidence="14">Claudin</fullName>
    </recommendedName>
</protein>
<reference evidence="12" key="1">
    <citation type="journal article" date="2023" name="DNA Res.">
        <title>Chromosome-level genome assembly of Phrynocephalus forsythii using third-generation DNA sequencing and Hi-C analysis.</title>
        <authorList>
            <person name="Qi Y."/>
            <person name="Zhao W."/>
            <person name="Zhao Y."/>
            <person name="Niu C."/>
            <person name="Cao S."/>
            <person name="Zhang Y."/>
        </authorList>
    </citation>
    <scope>NUCLEOTIDE SEQUENCE</scope>
    <source>
        <tissue evidence="12">Muscle</tissue>
    </source>
</reference>
<comment type="subcellular location">
    <subcellularLocation>
        <location evidence="1">Cell junction</location>
        <location evidence="1">Tight junction</location>
    </subcellularLocation>
    <subcellularLocation>
        <location evidence="2">Cell membrane</location>
        <topology evidence="2">Multi-pass membrane protein</topology>
    </subcellularLocation>
</comment>
<dbReference type="InterPro" id="IPR017974">
    <property type="entry name" value="Claudin_CS"/>
</dbReference>
<evidence type="ECO:0000313" key="13">
    <source>
        <dbReference type="Proteomes" id="UP001142489"/>
    </source>
</evidence>
<keyword evidence="7" id="KW-0965">Cell junction</keyword>
<dbReference type="AlphaFoldDB" id="A0A9Q1B0H3"/>